<dbReference type="EMBL" id="CAEZVE010000062">
    <property type="protein sequence ID" value="CAB4619820.1"/>
    <property type="molecule type" value="Genomic_DNA"/>
</dbReference>
<feature type="domain" description="HTH marR-type" evidence="1">
    <location>
        <begin position="10"/>
        <end position="59"/>
    </location>
</feature>
<dbReference type="SUPFAM" id="SSF46785">
    <property type="entry name" value="Winged helix' DNA-binding domain"/>
    <property type="match status" value="1"/>
</dbReference>
<dbReference type="InterPro" id="IPR036388">
    <property type="entry name" value="WH-like_DNA-bd_sf"/>
</dbReference>
<proteinExistence type="predicted"/>
<reference evidence="2" key="1">
    <citation type="submission" date="2020-05" db="EMBL/GenBank/DDBJ databases">
        <authorList>
            <person name="Chiriac C."/>
            <person name="Salcher M."/>
            <person name="Ghai R."/>
            <person name="Kavagutti S V."/>
        </authorList>
    </citation>
    <scope>NUCLEOTIDE SEQUENCE</scope>
</reference>
<dbReference type="AlphaFoldDB" id="A0A6J6I2K1"/>
<dbReference type="InterPro" id="IPR000835">
    <property type="entry name" value="HTH_MarR-typ"/>
</dbReference>
<sequence>MSKSWTLLSHHAHVLIALDRDPDYTIDQLAQILGITSRSVVNLINDLVEGGYVSKTKDGRNNHYEINKKAPLRHSTSQGKTVGQLISALGELGKG</sequence>
<protein>
    <submittedName>
        <fullName evidence="2">Unannotated protein</fullName>
    </submittedName>
</protein>
<dbReference type="Pfam" id="PF12802">
    <property type="entry name" value="MarR_2"/>
    <property type="match status" value="1"/>
</dbReference>
<gene>
    <name evidence="2" type="ORF">UFOPK1931_00446</name>
</gene>
<evidence type="ECO:0000259" key="1">
    <source>
        <dbReference type="Pfam" id="PF12802"/>
    </source>
</evidence>
<dbReference type="InterPro" id="IPR036390">
    <property type="entry name" value="WH_DNA-bd_sf"/>
</dbReference>
<name>A0A6J6I2K1_9ZZZZ</name>
<evidence type="ECO:0000313" key="2">
    <source>
        <dbReference type="EMBL" id="CAB4619820.1"/>
    </source>
</evidence>
<organism evidence="2">
    <name type="scientific">freshwater metagenome</name>
    <dbReference type="NCBI Taxonomy" id="449393"/>
    <lineage>
        <taxon>unclassified sequences</taxon>
        <taxon>metagenomes</taxon>
        <taxon>ecological metagenomes</taxon>
    </lineage>
</organism>
<accession>A0A6J6I2K1</accession>
<dbReference type="GO" id="GO:0003700">
    <property type="term" value="F:DNA-binding transcription factor activity"/>
    <property type="evidence" value="ECO:0007669"/>
    <property type="project" value="InterPro"/>
</dbReference>
<dbReference type="Gene3D" id="1.10.10.10">
    <property type="entry name" value="Winged helix-like DNA-binding domain superfamily/Winged helix DNA-binding domain"/>
    <property type="match status" value="1"/>
</dbReference>